<evidence type="ECO:0000313" key="3">
    <source>
        <dbReference type="Proteomes" id="UP000729402"/>
    </source>
</evidence>
<comment type="caution">
    <text evidence="2">The sequence shown here is derived from an EMBL/GenBank/DDBJ whole genome shotgun (WGS) entry which is preliminary data.</text>
</comment>
<protein>
    <submittedName>
        <fullName evidence="2">Uncharacterized protein</fullName>
    </submittedName>
</protein>
<accession>A0A8J5VYS4</accession>
<gene>
    <name evidence="2" type="ORF">GUJ93_ZPchr0007g5354</name>
</gene>
<reference evidence="2" key="2">
    <citation type="submission" date="2021-02" db="EMBL/GenBank/DDBJ databases">
        <authorList>
            <person name="Kimball J.A."/>
            <person name="Haas M.W."/>
            <person name="Macchietto M."/>
            <person name="Kono T."/>
            <person name="Duquette J."/>
            <person name="Shao M."/>
        </authorList>
    </citation>
    <scope>NUCLEOTIDE SEQUENCE</scope>
    <source>
        <tissue evidence="2">Fresh leaf tissue</tissue>
    </source>
</reference>
<sequence length="112" mass="12538">MADGGKLQRRPLAPHDGLVRQRLCWFHVPLRSPHLRPRRPTSGQAFAFRPYIPSLHVDDWPAGRPAIAWRWSIMHTLVYVVAAASNSDGATDPSPSMHARPAPPGRPLYIFS</sequence>
<reference evidence="2" key="1">
    <citation type="journal article" date="2021" name="bioRxiv">
        <title>Whole Genome Assembly and Annotation of Northern Wild Rice, Zizania palustris L., Supports a Whole Genome Duplication in the Zizania Genus.</title>
        <authorList>
            <person name="Haas M."/>
            <person name="Kono T."/>
            <person name="Macchietto M."/>
            <person name="Millas R."/>
            <person name="McGilp L."/>
            <person name="Shao M."/>
            <person name="Duquette J."/>
            <person name="Hirsch C.N."/>
            <person name="Kimball J."/>
        </authorList>
    </citation>
    <scope>NUCLEOTIDE SEQUENCE</scope>
    <source>
        <tissue evidence="2">Fresh leaf tissue</tissue>
    </source>
</reference>
<keyword evidence="3" id="KW-1185">Reference proteome</keyword>
<evidence type="ECO:0000313" key="2">
    <source>
        <dbReference type="EMBL" id="KAG8079381.1"/>
    </source>
</evidence>
<dbReference type="AlphaFoldDB" id="A0A8J5VYS4"/>
<organism evidence="2 3">
    <name type="scientific">Zizania palustris</name>
    <name type="common">Northern wild rice</name>
    <dbReference type="NCBI Taxonomy" id="103762"/>
    <lineage>
        <taxon>Eukaryota</taxon>
        <taxon>Viridiplantae</taxon>
        <taxon>Streptophyta</taxon>
        <taxon>Embryophyta</taxon>
        <taxon>Tracheophyta</taxon>
        <taxon>Spermatophyta</taxon>
        <taxon>Magnoliopsida</taxon>
        <taxon>Liliopsida</taxon>
        <taxon>Poales</taxon>
        <taxon>Poaceae</taxon>
        <taxon>BOP clade</taxon>
        <taxon>Oryzoideae</taxon>
        <taxon>Oryzeae</taxon>
        <taxon>Zizaniinae</taxon>
        <taxon>Zizania</taxon>
    </lineage>
</organism>
<feature type="region of interest" description="Disordered" evidence="1">
    <location>
        <begin position="87"/>
        <end position="112"/>
    </location>
</feature>
<name>A0A8J5VYS4_ZIZPA</name>
<dbReference type="EMBL" id="JAAALK010000282">
    <property type="protein sequence ID" value="KAG8079381.1"/>
    <property type="molecule type" value="Genomic_DNA"/>
</dbReference>
<evidence type="ECO:0000256" key="1">
    <source>
        <dbReference type="SAM" id="MobiDB-lite"/>
    </source>
</evidence>
<proteinExistence type="predicted"/>
<dbReference type="Proteomes" id="UP000729402">
    <property type="component" value="Unassembled WGS sequence"/>
</dbReference>